<gene>
    <name evidence="2" type="ORF">H9Y04_17630</name>
</gene>
<keyword evidence="1" id="KW-1133">Transmembrane helix</keyword>
<organism evidence="2 3">
    <name type="scientific">Streptomyces polyasparticus</name>
    <dbReference type="NCBI Taxonomy" id="2767826"/>
    <lineage>
        <taxon>Bacteria</taxon>
        <taxon>Bacillati</taxon>
        <taxon>Actinomycetota</taxon>
        <taxon>Actinomycetes</taxon>
        <taxon>Kitasatosporales</taxon>
        <taxon>Streptomycetaceae</taxon>
        <taxon>Streptomyces</taxon>
    </lineage>
</organism>
<proteinExistence type="predicted"/>
<protein>
    <recommendedName>
        <fullName evidence="4">Integral membrane protein</fullName>
    </recommendedName>
</protein>
<comment type="caution">
    <text evidence="2">The sequence shown here is derived from an EMBL/GenBank/DDBJ whole genome shotgun (WGS) entry which is preliminary data.</text>
</comment>
<accession>A0ABR7SJ78</accession>
<keyword evidence="1" id="KW-0472">Membrane</keyword>
<name>A0ABR7SJ78_9ACTN</name>
<feature type="transmembrane region" description="Helical" evidence="1">
    <location>
        <begin position="12"/>
        <end position="29"/>
    </location>
</feature>
<keyword evidence="3" id="KW-1185">Reference proteome</keyword>
<sequence length="120" mass="12453">MATRGLGSDAAVKLTPVLALVYGYWAAAIQRSGGPITAGNVWLGIVSTVAFAAVYLAVLKLAPRLPREARALAWGAFAGIAFGYLYSLTGESVLRSAGNAGLFGAAVACAAFYRFYTTED</sequence>
<keyword evidence="1" id="KW-0812">Transmembrane</keyword>
<feature type="transmembrane region" description="Helical" evidence="1">
    <location>
        <begin position="41"/>
        <end position="59"/>
    </location>
</feature>
<feature type="transmembrane region" description="Helical" evidence="1">
    <location>
        <begin position="71"/>
        <end position="88"/>
    </location>
</feature>
<dbReference type="Proteomes" id="UP000642284">
    <property type="component" value="Unassembled WGS sequence"/>
</dbReference>
<dbReference type="EMBL" id="JACTVJ010000007">
    <property type="protein sequence ID" value="MBC9714383.1"/>
    <property type="molecule type" value="Genomic_DNA"/>
</dbReference>
<reference evidence="2 3" key="1">
    <citation type="submission" date="2020-08" db="EMBL/GenBank/DDBJ databases">
        <title>Genemic of Streptomyces polyaspartic.</title>
        <authorList>
            <person name="Liu W."/>
        </authorList>
    </citation>
    <scope>NUCLEOTIDE SEQUENCE [LARGE SCALE GENOMIC DNA]</scope>
    <source>
        <strain evidence="2 3">TRM66268-LWL</strain>
    </source>
</reference>
<evidence type="ECO:0000256" key="1">
    <source>
        <dbReference type="SAM" id="Phobius"/>
    </source>
</evidence>
<evidence type="ECO:0008006" key="4">
    <source>
        <dbReference type="Google" id="ProtNLM"/>
    </source>
</evidence>
<evidence type="ECO:0000313" key="2">
    <source>
        <dbReference type="EMBL" id="MBC9714383.1"/>
    </source>
</evidence>
<evidence type="ECO:0000313" key="3">
    <source>
        <dbReference type="Proteomes" id="UP000642284"/>
    </source>
</evidence>
<feature type="transmembrane region" description="Helical" evidence="1">
    <location>
        <begin position="100"/>
        <end position="116"/>
    </location>
</feature>